<sequence>MKLWRMFYHWNSKSLSNFGPNTSDGKRHGGIVERSQLWGRRVPRSKPDSTEDLPYMWACCTLNHTQGLKHPPAAVVWKFGEEGARSGVVLVILSKATLNHRYL</sequence>
<dbReference type="Proteomes" id="UP000499080">
    <property type="component" value="Unassembled WGS sequence"/>
</dbReference>
<accession>A0A4Y2U207</accession>
<evidence type="ECO:0000313" key="1">
    <source>
        <dbReference type="EMBL" id="GBO05666.1"/>
    </source>
</evidence>
<dbReference type="AlphaFoldDB" id="A0A4Y2U207"/>
<protein>
    <submittedName>
        <fullName evidence="1">Uncharacterized protein</fullName>
    </submittedName>
</protein>
<dbReference type="EMBL" id="BGPR01032217">
    <property type="protein sequence ID" value="GBO05666.1"/>
    <property type="molecule type" value="Genomic_DNA"/>
</dbReference>
<gene>
    <name evidence="1" type="ORF">AVEN_224960_1</name>
</gene>
<reference evidence="1 2" key="1">
    <citation type="journal article" date="2019" name="Sci. Rep.">
        <title>Orb-weaving spider Araneus ventricosus genome elucidates the spidroin gene catalogue.</title>
        <authorList>
            <person name="Kono N."/>
            <person name="Nakamura H."/>
            <person name="Ohtoshi R."/>
            <person name="Moran D.A.P."/>
            <person name="Shinohara A."/>
            <person name="Yoshida Y."/>
            <person name="Fujiwara M."/>
            <person name="Mori M."/>
            <person name="Tomita M."/>
            <person name="Arakawa K."/>
        </authorList>
    </citation>
    <scope>NUCLEOTIDE SEQUENCE [LARGE SCALE GENOMIC DNA]</scope>
</reference>
<organism evidence="1 2">
    <name type="scientific">Araneus ventricosus</name>
    <name type="common">Orbweaver spider</name>
    <name type="synonym">Epeira ventricosa</name>
    <dbReference type="NCBI Taxonomy" id="182803"/>
    <lineage>
        <taxon>Eukaryota</taxon>
        <taxon>Metazoa</taxon>
        <taxon>Ecdysozoa</taxon>
        <taxon>Arthropoda</taxon>
        <taxon>Chelicerata</taxon>
        <taxon>Arachnida</taxon>
        <taxon>Araneae</taxon>
        <taxon>Araneomorphae</taxon>
        <taxon>Entelegynae</taxon>
        <taxon>Araneoidea</taxon>
        <taxon>Araneidae</taxon>
        <taxon>Araneus</taxon>
    </lineage>
</organism>
<proteinExistence type="predicted"/>
<keyword evidence="2" id="KW-1185">Reference proteome</keyword>
<name>A0A4Y2U207_ARAVE</name>
<evidence type="ECO:0000313" key="2">
    <source>
        <dbReference type="Proteomes" id="UP000499080"/>
    </source>
</evidence>
<comment type="caution">
    <text evidence="1">The sequence shown here is derived from an EMBL/GenBank/DDBJ whole genome shotgun (WGS) entry which is preliminary data.</text>
</comment>